<accession>A0A024GPH6</accession>
<evidence type="ECO:0000313" key="2">
    <source>
        <dbReference type="Proteomes" id="UP000053237"/>
    </source>
</evidence>
<keyword evidence="2" id="KW-1185">Reference proteome</keyword>
<organism evidence="1 2">
    <name type="scientific">Albugo candida</name>
    <dbReference type="NCBI Taxonomy" id="65357"/>
    <lineage>
        <taxon>Eukaryota</taxon>
        <taxon>Sar</taxon>
        <taxon>Stramenopiles</taxon>
        <taxon>Oomycota</taxon>
        <taxon>Peronosporomycetes</taxon>
        <taxon>Albuginales</taxon>
        <taxon>Albuginaceae</taxon>
        <taxon>Albugo</taxon>
    </lineage>
</organism>
<comment type="caution">
    <text evidence="1">The sequence shown here is derived from an EMBL/GenBank/DDBJ whole genome shotgun (WGS) entry which is preliminary data.</text>
</comment>
<dbReference type="InParanoid" id="A0A024GPH6"/>
<evidence type="ECO:0000313" key="1">
    <source>
        <dbReference type="EMBL" id="CCI48792.1"/>
    </source>
</evidence>
<protein>
    <submittedName>
        <fullName evidence="1">Uncharacterized protein</fullName>
    </submittedName>
</protein>
<dbReference type="AlphaFoldDB" id="A0A024GPH6"/>
<gene>
    <name evidence="1" type="ORF">BN9_099910</name>
</gene>
<dbReference type="OrthoDB" id="2422440at2759"/>
<name>A0A024GPH6_9STRA</name>
<sequence>MIYIEETWLAHKEKFVSAFLLGKLHFGHTTTSRLDSAHCVEEVDCCINRRPFDTVKACFSRISVIHASTSSDQE</sequence>
<dbReference type="EMBL" id="CAIX01000248">
    <property type="protein sequence ID" value="CCI48792.1"/>
    <property type="molecule type" value="Genomic_DNA"/>
</dbReference>
<reference evidence="1 2" key="1">
    <citation type="submission" date="2012-05" db="EMBL/GenBank/DDBJ databases">
        <title>Recombination and specialization in a pathogen metapopulation.</title>
        <authorList>
            <person name="Gardiner A."/>
            <person name="Kemen E."/>
            <person name="Schultz-Larsen T."/>
            <person name="MacLean D."/>
            <person name="Van Oosterhout C."/>
            <person name="Jones J.D.G."/>
        </authorList>
    </citation>
    <scope>NUCLEOTIDE SEQUENCE [LARGE SCALE GENOMIC DNA]</scope>
    <source>
        <strain evidence="1 2">Ac Nc2</strain>
    </source>
</reference>
<proteinExistence type="predicted"/>
<dbReference type="Proteomes" id="UP000053237">
    <property type="component" value="Unassembled WGS sequence"/>
</dbReference>